<dbReference type="GeneID" id="116950840"/>
<evidence type="ECO:0000256" key="11">
    <source>
        <dbReference type="RuleBase" id="RU000488"/>
    </source>
</evidence>
<evidence type="ECO:0000256" key="6">
    <source>
        <dbReference type="ARBA" id="ARBA00022787"/>
    </source>
</evidence>
<dbReference type="SUPFAM" id="SSF103506">
    <property type="entry name" value="Mitochondrial carrier"/>
    <property type="match status" value="1"/>
</dbReference>
<gene>
    <name evidence="14" type="primary">SLC25A46</name>
</gene>
<comment type="similarity">
    <text evidence="2 11">Belongs to the mitochondrial carrier (TC 2.A.29) family.</text>
</comment>
<evidence type="ECO:0000256" key="9">
    <source>
        <dbReference type="ARBA" id="ARBA00023136"/>
    </source>
</evidence>
<keyword evidence="4 10" id="KW-0812">Transmembrane</keyword>
<keyword evidence="9 10" id="KW-0472">Membrane</keyword>
<keyword evidence="8" id="KW-0496">Mitochondrion</keyword>
<organism evidence="13 14">
    <name type="scientific">Petromyzon marinus</name>
    <name type="common">Sea lamprey</name>
    <dbReference type="NCBI Taxonomy" id="7757"/>
    <lineage>
        <taxon>Eukaryota</taxon>
        <taxon>Metazoa</taxon>
        <taxon>Chordata</taxon>
        <taxon>Craniata</taxon>
        <taxon>Vertebrata</taxon>
        <taxon>Cyclostomata</taxon>
        <taxon>Hyperoartia</taxon>
        <taxon>Petromyzontiformes</taxon>
        <taxon>Petromyzontidae</taxon>
        <taxon>Petromyzon</taxon>
    </lineage>
</organism>
<keyword evidence="6" id="KW-1000">Mitochondrion outer membrane</keyword>
<evidence type="ECO:0000256" key="7">
    <source>
        <dbReference type="ARBA" id="ARBA00022989"/>
    </source>
</evidence>
<dbReference type="RefSeq" id="XP_032824838.1">
    <property type="nucleotide sequence ID" value="XM_032968947.1"/>
</dbReference>
<keyword evidence="7" id="KW-1133">Transmembrane helix</keyword>
<dbReference type="InterPro" id="IPR039158">
    <property type="entry name" value="SLC25A46"/>
</dbReference>
<evidence type="ECO:0000256" key="1">
    <source>
        <dbReference type="ARBA" id="ARBA00004374"/>
    </source>
</evidence>
<feature type="region of interest" description="Disordered" evidence="12">
    <location>
        <begin position="1"/>
        <end position="35"/>
    </location>
</feature>
<dbReference type="CTD" id="91137"/>
<dbReference type="GO" id="GO:0005741">
    <property type="term" value="C:mitochondrial outer membrane"/>
    <property type="evidence" value="ECO:0007669"/>
    <property type="project" value="UniProtKB-SubCell"/>
</dbReference>
<dbReference type="PROSITE" id="PS50920">
    <property type="entry name" value="SOLCAR"/>
    <property type="match status" value="1"/>
</dbReference>
<name>A0AAJ7TY49_PETMA</name>
<feature type="compositionally biased region" description="Acidic residues" evidence="12">
    <location>
        <begin position="10"/>
        <end position="24"/>
    </location>
</feature>
<reference evidence="14" key="1">
    <citation type="submission" date="2025-08" db="UniProtKB">
        <authorList>
            <consortium name="RefSeq"/>
        </authorList>
    </citation>
    <scope>IDENTIFICATION</scope>
    <source>
        <tissue evidence="14">Sperm</tissue>
    </source>
</reference>
<evidence type="ECO:0000313" key="13">
    <source>
        <dbReference type="Proteomes" id="UP001318040"/>
    </source>
</evidence>
<accession>A0AAJ7TY49</accession>
<comment type="subcellular location">
    <subcellularLocation>
        <location evidence="1">Mitochondrion outer membrane</location>
        <topology evidence="1">Multi-pass membrane protein</topology>
    </subcellularLocation>
</comment>
<evidence type="ECO:0000256" key="5">
    <source>
        <dbReference type="ARBA" id="ARBA00022737"/>
    </source>
</evidence>
<dbReference type="InterPro" id="IPR023395">
    <property type="entry name" value="MCP_dom_sf"/>
</dbReference>
<dbReference type="PANTHER" id="PTHR21252:SF2">
    <property type="entry name" value="MITOCHONDRIAL OUTER MEMBRANE PROTEIN SLC25A46"/>
    <property type="match status" value="1"/>
</dbReference>
<evidence type="ECO:0000256" key="2">
    <source>
        <dbReference type="ARBA" id="ARBA00006375"/>
    </source>
</evidence>
<dbReference type="Proteomes" id="UP001318040">
    <property type="component" value="Chromosome 40"/>
</dbReference>
<dbReference type="GO" id="GO:0061564">
    <property type="term" value="P:axon development"/>
    <property type="evidence" value="ECO:0007669"/>
    <property type="project" value="TreeGrafter"/>
</dbReference>
<protein>
    <submittedName>
        <fullName evidence="14">Solute carrier family 25 member 46 isoform X1</fullName>
    </submittedName>
</protein>
<keyword evidence="13" id="KW-1185">Reference proteome</keyword>
<dbReference type="PANTHER" id="PTHR21252">
    <property type="entry name" value="TB1 PROTEIN-RELATED"/>
    <property type="match status" value="1"/>
</dbReference>
<evidence type="ECO:0000313" key="14">
    <source>
        <dbReference type="RefSeq" id="XP_032824838.1"/>
    </source>
</evidence>
<dbReference type="AlphaFoldDB" id="A0AAJ7TY49"/>
<keyword evidence="5" id="KW-0677">Repeat</keyword>
<dbReference type="Pfam" id="PF00153">
    <property type="entry name" value="Mito_carr"/>
    <property type="match status" value="2"/>
</dbReference>
<dbReference type="KEGG" id="pmrn:116950840"/>
<keyword evidence="3 11" id="KW-0813">Transport</keyword>
<feature type="repeat" description="Solcar" evidence="10">
    <location>
        <begin position="326"/>
        <end position="427"/>
    </location>
</feature>
<sequence length="445" mass="48214">MSDRWGMTYDENDDEDDDEEEEEEQRGVVRRGGGEDDVLAIQQRILAEVQAERRARGPVRPRSLAGFSSPSAVGQLGHSPGSFAAYKGESFTSEGASKENLQRFAGFGIGMTSLFIENVLAHPCIVIRRQCQINYHAKKYHLTPFSVIRIMYSFTRSQGIRALWKGMGSTFIVQGISLGVEGIVGEFTQLPREVSQNWNFKQLGGHMLLKGIVCLITMPFYSASLIDTVQSDIIRDNPGILECVREGVCRVLGLGIPQSKRLLPLRLLAGPTLLHALLHHAIAALVQRVAGLAIEATWRRRRRGKGAAAPEPGVAVEESSLEACLPELVARFFGGLVADVVLFPLETTVHRLHVQGTRTIIDNTDANSPELLLLPINTRHEGLADCVRSVRRDEGALGLWKGVGALLLQYSVHGALLYAAGVVSSRIAAAGGVSGAALAAVGART</sequence>
<evidence type="ECO:0000256" key="8">
    <source>
        <dbReference type="ARBA" id="ARBA00023128"/>
    </source>
</evidence>
<evidence type="ECO:0000256" key="4">
    <source>
        <dbReference type="ARBA" id="ARBA00022692"/>
    </source>
</evidence>
<evidence type="ECO:0000256" key="10">
    <source>
        <dbReference type="PROSITE-ProRule" id="PRU00282"/>
    </source>
</evidence>
<evidence type="ECO:0000256" key="3">
    <source>
        <dbReference type="ARBA" id="ARBA00022448"/>
    </source>
</evidence>
<evidence type="ECO:0000256" key="12">
    <source>
        <dbReference type="SAM" id="MobiDB-lite"/>
    </source>
</evidence>
<dbReference type="Gene3D" id="1.50.40.10">
    <property type="entry name" value="Mitochondrial carrier domain"/>
    <property type="match status" value="2"/>
</dbReference>
<dbReference type="GO" id="GO:0090149">
    <property type="term" value="P:mitochondrial membrane fission"/>
    <property type="evidence" value="ECO:0007669"/>
    <property type="project" value="InterPro"/>
</dbReference>
<dbReference type="InterPro" id="IPR018108">
    <property type="entry name" value="MCP_transmembrane"/>
</dbReference>
<proteinExistence type="inferred from homology"/>